<reference evidence="2 3" key="1">
    <citation type="submission" date="2024-02" db="EMBL/GenBank/DDBJ databases">
        <authorList>
            <person name="Vignale AGUSTIN F."/>
            <person name="Sosa J E."/>
            <person name="Modenutti C."/>
        </authorList>
    </citation>
    <scope>NUCLEOTIDE SEQUENCE [LARGE SCALE GENOMIC DNA]</scope>
</reference>
<gene>
    <name evidence="2" type="ORF">ILEXP_LOCUS39655</name>
</gene>
<dbReference type="Proteomes" id="UP001642360">
    <property type="component" value="Unassembled WGS sequence"/>
</dbReference>
<feature type="compositionally biased region" description="Polar residues" evidence="1">
    <location>
        <begin position="629"/>
        <end position="642"/>
    </location>
</feature>
<feature type="compositionally biased region" description="Polar residues" evidence="1">
    <location>
        <begin position="257"/>
        <end position="272"/>
    </location>
</feature>
<accession>A0ABC8TRC1</accession>
<feature type="compositionally biased region" description="Polar residues" evidence="1">
    <location>
        <begin position="285"/>
        <end position="296"/>
    </location>
</feature>
<name>A0ABC8TRC1_9AQUA</name>
<evidence type="ECO:0000256" key="1">
    <source>
        <dbReference type="SAM" id="MobiDB-lite"/>
    </source>
</evidence>
<feature type="region of interest" description="Disordered" evidence="1">
    <location>
        <begin position="362"/>
        <end position="397"/>
    </location>
</feature>
<evidence type="ECO:0000313" key="3">
    <source>
        <dbReference type="Proteomes" id="UP001642360"/>
    </source>
</evidence>
<feature type="region of interest" description="Disordered" evidence="1">
    <location>
        <begin position="629"/>
        <end position="688"/>
    </location>
</feature>
<dbReference type="AlphaFoldDB" id="A0ABC8TRC1"/>
<dbReference type="PANTHER" id="PTHR33737">
    <property type="entry name" value="OS05G0121800 PROTEIN"/>
    <property type="match status" value="1"/>
</dbReference>
<organism evidence="2 3">
    <name type="scientific">Ilex paraguariensis</name>
    <name type="common">yerba mate</name>
    <dbReference type="NCBI Taxonomy" id="185542"/>
    <lineage>
        <taxon>Eukaryota</taxon>
        <taxon>Viridiplantae</taxon>
        <taxon>Streptophyta</taxon>
        <taxon>Embryophyta</taxon>
        <taxon>Tracheophyta</taxon>
        <taxon>Spermatophyta</taxon>
        <taxon>Magnoliopsida</taxon>
        <taxon>eudicotyledons</taxon>
        <taxon>Gunneridae</taxon>
        <taxon>Pentapetalae</taxon>
        <taxon>asterids</taxon>
        <taxon>campanulids</taxon>
        <taxon>Aquifoliales</taxon>
        <taxon>Aquifoliaceae</taxon>
        <taxon>Ilex</taxon>
    </lineage>
</organism>
<feature type="compositionally biased region" description="Polar residues" evidence="1">
    <location>
        <begin position="362"/>
        <end position="385"/>
    </location>
</feature>
<proteinExistence type="predicted"/>
<feature type="region of interest" description="Disordered" evidence="1">
    <location>
        <begin position="213"/>
        <end position="319"/>
    </location>
</feature>
<dbReference type="InterPro" id="IPR045882">
    <property type="entry name" value="GPT1/2"/>
</dbReference>
<sequence length="831" mass="90399">MEGDGEKKINLEVEDIRLIDISSEDDFLIASPIFDSLEDLRLSVTLENTKQHEGYKLFGASSSLEVKTAAEVLLPKEQKHLFSESMEPARPSYMRKSLAWDSAFFTSAGVLDPNELSIINKGFNTAEAHLLPGIQEDMQMWRSDTESTLDSDNFSLESFELDLFEDIRASIHKSYEKSNVASASLKQAGIQNILSSKKADVGYQNKLKSIPASKMQGSKLQGSVKIKKEASIHRQIPPQTTRSGESDSLSLKPPKTGQMNPVSSAGQTNRSSMGEYHVKRENKSTNRGSGQGSMVSKKSGLGYSRGPTTSSTPPHKSSSLVSLFASKDSVDSCSSGDRSADASSSKSFSNFLRRKTCSRYSKLSPGSTFSTPLTQSVRTKSGLKNSTSSITSSSMTNHSYTISPASSFDGWSLESSSSASAAKQGPHNLDASLDSTLTGVSVGTDATQAKDLQSPSPDLFSVFQEIQETSLPSQCPHKTLRATTPVPLASSENFIPSGLQMPSPKMGFFDEEKSMLPKVRGSLQFQFRAQNPVNNIDGAASRKGPGELQPAKTLPETGKIRTGVLHPASGVRPRYAAGFQALNNAPPKRSGTFATMRYSLGTSSIAHTAISPPVDTENCLKIRRVGAEQNATRKVGQSSSLKSKGVRNKGILTNRKGIENKRQKDETGIHSDALNSSKKKQEEASQHHLENNLHLYPENEKKTLAGFEDQVNGLRRYFEIIDLNKDVVMELKGKSGNYPESHSTPIFSSCNGDNLLFDRQQNSPIISLNHSPLSVPTTDEVLPSTRTPLADRTSVCNSSELFLLSLDSTREKTVEKASMFLSPEGTHRKNT</sequence>
<feature type="compositionally biased region" description="Basic and acidic residues" evidence="1">
    <location>
        <begin position="656"/>
        <end position="669"/>
    </location>
</feature>
<feature type="region of interest" description="Disordered" evidence="1">
    <location>
        <begin position="535"/>
        <end position="562"/>
    </location>
</feature>
<comment type="caution">
    <text evidence="2">The sequence shown here is derived from an EMBL/GenBank/DDBJ whole genome shotgun (WGS) entry which is preliminary data.</text>
</comment>
<dbReference type="PANTHER" id="PTHR33737:SF23">
    <property type="entry name" value="DUF3741 DOMAIN-CONTAINING PROTEIN"/>
    <property type="match status" value="1"/>
</dbReference>
<keyword evidence="3" id="KW-1185">Reference proteome</keyword>
<dbReference type="EMBL" id="CAUOFW020005446">
    <property type="protein sequence ID" value="CAK9170170.1"/>
    <property type="molecule type" value="Genomic_DNA"/>
</dbReference>
<feature type="compositionally biased region" description="Low complexity" evidence="1">
    <location>
        <begin position="307"/>
        <end position="319"/>
    </location>
</feature>
<feature type="compositionally biased region" description="Basic and acidic residues" evidence="1">
    <location>
        <begin position="679"/>
        <end position="688"/>
    </location>
</feature>
<evidence type="ECO:0000313" key="2">
    <source>
        <dbReference type="EMBL" id="CAK9170170.1"/>
    </source>
</evidence>
<feature type="compositionally biased region" description="Polar residues" evidence="1">
    <location>
        <begin position="237"/>
        <end position="249"/>
    </location>
</feature>
<feature type="compositionally biased region" description="Low complexity" evidence="1">
    <location>
        <begin position="386"/>
        <end position="397"/>
    </location>
</feature>
<protein>
    <submittedName>
        <fullName evidence="2">Uncharacterized protein</fullName>
    </submittedName>
</protein>